<dbReference type="Pfam" id="PF00034">
    <property type="entry name" value="Cytochrom_C"/>
    <property type="match status" value="1"/>
</dbReference>
<evidence type="ECO:0000256" key="1">
    <source>
        <dbReference type="ARBA" id="ARBA00022617"/>
    </source>
</evidence>
<keyword evidence="3 4" id="KW-0408">Iron</keyword>
<keyword evidence="5" id="KW-0812">Transmembrane</keyword>
<evidence type="ECO:0000256" key="2">
    <source>
        <dbReference type="ARBA" id="ARBA00022723"/>
    </source>
</evidence>
<dbReference type="AlphaFoldDB" id="F2NR02"/>
<feature type="signal peptide" evidence="6">
    <location>
        <begin position="1"/>
        <end position="20"/>
    </location>
</feature>
<dbReference type="PANTHER" id="PTHR35008">
    <property type="entry name" value="BLL4482 PROTEIN-RELATED"/>
    <property type="match status" value="1"/>
</dbReference>
<keyword evidence="1 4" id="KW-0349">Heme</keyword>
<keyword evidence="9" id="KW-1185">Reference proteome</keyword>
<dbReference type="RefSeq" id="WP_013704626.1">
    <property type="nucleotide sequence ID" value="NC_015387.1"/>
</dbReference>
<dbReference type="GO" id="GO:0046872">
    <property type="term" value="F:metal ion binding"/>
    <property type="evidence" value="ECO:0007669"/>
    <property type="project" value="UniProtKB-KW"/>
</dbReference>
<keyword evidence="2 4" id="KW-0479">Metal-binding</keyword>
<dbReference type="Pfam" id="PF13442">
    <property type="entry name" value="Cytochrome_CBB3"/>
    <property type="match status" value="1"/>
</dbReference>
<evidence type="ECO:0000256" key="4">
    <source>
        <dbReference type="PROSITE-ProRule" id="PRU00433"/>
    </source>
</evidence>
<evidence type="ECO:0000256" key="5">
    <source>
        <dbReference type="SAM" id="Phobius"/>
    </source>
</evidence>
<dbReference type="PROSITE" id="PS51007">
    <property type="entry name" value="CYTC"/>
    <property type="match status" value="2"/>
</dbReference>
<reference evidence="8 9" key="1">
    <citation type="journal article" date="2012" name="Stand. Genomic Sci.">
        <title>Complete genome sequence of the aerobic, heterotroph Marinithermus hydrothermalis type strain (T1(T)) from a deep-sea hydrothermal vent chimney.</title>
        <authorList>
            <person name="Copeland A."/>
            <person name="Gu W."/>
            <person name="Yasawong M."/>
            <person name="Lapidus A."/>
            <person name="Lucas S."/>
            <person name="Deshpande S."/>
            <person name="Pagani I."/>
            <person name="Tapia R."/>
            <person name="Cheng J.F."/>
            <person name="Goodwin L.A."/>
            <person name="Pitluck S."/>
            <person name="Liolios K."/>
            <person name="Ivanova N."/>
            <person name="Mavromatis K."/>
            <person name="Mikhailova N."/>
            <person name="Pati A."/>
            <person name="Chen A."/>
            <person name="Palaniappan K."/>
            <person name="Land M."/>
            <person name="Pan C."/>
            <person name="Brambilla E.M."/>
            <person name="Rohde M."/>
            <person name="Tindall B.J."/>
            <person name="Sikorski J."/>
            <person name="Goker M."/>
            <person name="Detter J.C."/>
            <person name="Bristow J."/>
            <person name="Eisen J.A."/>
            <person name="Markowitz V."/>
            <person name="Hugenholtz P."/>
            <person name="Kyrpides N.C."/>
            <person name="Klenk H.P."/>
            <person name="Woyke T."/>
        </authorList>
    </citation>
    <scope>NUCLEOTIDE SEQUENCE [LARGE SCALE GENOMIC DNA]</scope>
    <source>
        <strain evidence="9">DSM 14884 / JCM 11576 / T1</strain>
    </source>
</reference>
<feature type="domain" description="Cytochrome c" evidence="7">
    <location>
        <begin position="20"/>
        <end position="108"/>
    </location>
</feature>
<evidence type="ECO:0000256" key="3">
    <source>
        <dbReference type="ARBA" id="ARBA00023004"/>
    </source>
</evidence>
<dbReference type="InterPro" id="IPR009056">
    <property type="entry name" value="Cyt_c-like_dom"/>
</dbReference>
<gene>
    <name evidence="8" type="ordered locus">Marky_1849</name>
</gene>
<sequence length="265" mass="27748">MRWLWTVGAVLAFGAWSVAAAGADGEAVYAQQCAACHQATGEGVPGVFPPLKDNPRLADRAYLARVIQEGLSGPIEVNGQTYTGAMPPFANLGGAELEALLDYLQVRFGTASAPEAPSPASTLPEGDAARGRALFLGSARFTNGGAACVACHTAGQVGALGGGALGPDLSALYRRFGEAGLSSALKTPAFRVMRETYRDKPLTDAEVADLIAFFKAVDGAEPAPQAGLARLWQLGLLGMGLLLAAMYAFWPRQRESLAERLRRRA</sequence>
<dbReference type="Proteomes" id="UP000007030">
    <property type="component" value="Chromosome"/>
</dbReference>
<name>F2NR02_MARHT</name>
<keyword evidence="6" id="KW-0732">Signal</keyword>
<organism evidence="8 9">
    <name type="scientific">Marinithermus hydrothermalis (strain DSM 14884 / JCM 11576 / T1)</name>
    <dbReference type="NCBI Taxonomy" id="869210"/>
    <lineage>
        <taxon>Bacteria</taxon>
        <taxon>Thermotogati</taxon>
        <taxon>Deinococcota</taxon>
        <taxon>Deinococci</taxon>
        <taxon>Thermales</taxon>
        <taxon>Thermaceae</taxon>
        <taxon>Marinithermus</taxon>
    </lineage>
</organism>
<dbReference type="HOGENOM" id="CLU_1048900_0_0_0"/>
<feature type="domain" description="Cytochrome c" evidence="7">
    <location>
        <begin position="126"/>
        <end position="218"/>
    </location>
</feature>
<evidence type="ECO:0000256" key="6">
    <source>
        <dbReference type="SAM" id="SignalP"/>
    </source>
</evidence>
<dbReference type="PANTHER" id="PTHR35008:SF8">
    <property type="entry name" value="ALCOHOL DEHYDROGENASE CYTOCHROME C SUBUNIT"/>
    <property type="match status" value="1"/>
</dbReference>
<feature type="transmembrane region" description="Helical" evidence="5">
    <location>
        <begin position="231"/>
        <end position="250"/>
    </location>
</feature>
<evidence type="ECO:0000313" key="9">
    <source>
        <dbReference type="Proteomes" id="UP000007030"/>
    </source>
</evidence>
<protein>
    <submittedName>
        <fullName evidence="8">Cytochrome c class I</fullName>
    </submittedName>
</protein>
<proteinExistence type="predicted"/>
<evidence type="ECO:0000259" key="7">
    <source>
        <dbReference type="PROSITE" id="PS51007"/>
    </source>
</evidence>
<dbReference type="SUPFAM" id="SSF46626">
    <property type="entry name" value="Cytochrome c"/>
    <property type="match status" value="2"/>
</dbReference>
<dbReference type="GO" id="GO:0009055">
    <property type="term" value="F:electron transfer activity"/>
    <property type="evidence" value="ECO:0007669"/>
    <property type="project" value="InterPro"/>
</dbReference>
<keyword evidence="5" id="KW-1133">Transmembrane helix</keyword>
<dbReference type="eggNOG" id="COG2010">
    <property type="taxonomic scope" value="Bacteria"/>
</dbReference>
<dbReference type="InterPro" id="IPR036909">
    <property type="entry name" value="Cyt_c-like_dom_sf"/>
</dbReference>
<accession>F2NR02</accession>
<evidence type="ECO:0000313" key="8">
    <source>
        <dbReference type="EMBL" id="AEB12580.1"/>
    </source>
</evidence>
<dbReference type="OrthoDB" id="5296507at2"/>
<dbReference type="KEGG" id="mhd:Marky_1849"/>
<feature type="chain" id="PRO_5003282788" evidence="6">
    <location>
        <begin position="21"/>
        <end position="265"/>
    </location>
</feature>
<keyword evidence="5" id="KW-0472">Membrane</keyword>
<dbReference type="Gene3D" id="1.10.760.10">
    <property type="entry name" value="Cytochrome c-like domain"/>
    <property type="match status" value="2"/>
</dbReference>
<dbReference type="GO" id="GO:0020037">
    <property type="term" value="F:heme binding"/>
    <property type="evidence" value="ECO:0007669"/>
    <property type="project" value="InterPro"/>
</dbReference>
<dbReference type="InterPro" id="IPR051459">
    <property type="entry name" value="Cytochrome_c-type_DH"/>
</dbReference>
<dbReference type="STRING" id="869210.Marky_1849"/>
<dbReference type="EMBL" id="CP002630">
    <property type="protein sequence ID" value="AEB12580.1"/>
    <property type="molecule type" value="Genomic_DNA"/>
</dbReference>